<reference evidence="1 2" key="1">
    <citation type="journal article" date="2021" name="Genome Biol.">
        <title>AFLAP: assembly-free linkage analysis pipeline using k-mers from genome sequencing data.</title>
        <authorList>
            <person name="Fletcher K."/>
            <person name="Zhang L."/>
            <person name="Gil J."/>
            <person name="Han R."/>
            <person name="Cavanaugh K."/>
            <person name="Michelmore R."/>
        </authorList>
    </citation>
    <scope>NUCLEOTIDE SEQUENCE [LARGE SCALE GENOMIC DNA]</scope>
    <source>
        <strain evidence="1 2">SF5</strain>
    </source>
</reference>
<protein>
    <submittedName>
        <fullName evidence="1">Uncharacterized protein</fullName>
    </submittedName>
</protein>
<organism evidence="1 2">
    <name type="scientific">Bremia lactucae</name>
    <name type="common">Lettuce downy mildew</name>
    <dbReference type="NCBI Taxonomy" id="4779"/>
    <lineage>
        <taxon>Eukaryota</taxon>
        <taxon>Sar</taxon>
        <taxon>Stramenopiles</taxon>
        <taxon>Oomycota</taxon>
        <taxon>Peronosporomycetes</taxon>
        <taxon>Peronosporales</taxon>
        <taxon>Peronosporaceae</taxon>
        <taxon>Bremia</taxon>
    </lineage>
</organism>
<dbReference type="AlphaFoldDB" id="A0A976FE24"/>
<dbReference type="OrthoDB" id="106913at2759"/>
<dbReference type="RefSeq" id="XP_067814557.1">
    <property type="nucleotide sequence ID" value="XM_067960240.1"/>
</dbReference>
<comment type="caution">
    <text evidence="1">The sequence shown here is derived from an EMBL/GenBank/DDBJ whole genome shotgun (WGS) entry which is preliminary data.</text>
</comment>
<dbReference type="EMBL" id="SHOA02000220">
    <property type="protein sequence ID" value="TDH65058.1"/>
    <property type="molecule type" value="Genomic_DNA"/>
</dbReference>
<proteinExistence type="predicted"/>
<accession>A0A976FE24</accession>
<dbReference type="GeneID" id="94345911"/>
<name>A0A976FE24_BRELC</name>
<keyword evidence="2" id="KW-1185">Reference proteome</keyword>
<gene>
    <name evidence="1" type="ORF">CCR75_002140</name>
</gene>
<evidence type="ECO:0000313" key="1">
    <source>
        <dbReference type="EMBL" id="TDH65058.1"/>
    </source>
</evidence>
<sequence>MLAHAQSDLPAREHLILKLIHRNDQVLPHSRRMKPISSTFQRKPLVKSRLAMEAKSKHAEKKHRLPSDETVFYSNIWSLPEIVHDVSAAKISMQLVDISQVAYVLTSIDYKSGYEGATATETINIWASVDSQQNAAATKTVYKSKTQQVTGSISTPISEHSSEDESSVIAPSSILSLGPLKMDSKTLRNVLLSNDLISVKSAPVSAPVDDVDMSWSSQLLLGLHEPIRHALYVTDRFLERSRISKSPMNWKVREFFSWFKLHFVAFVQNQRDVKAYVLLPLIVVKYTDKRDIVALYQATFGLLDAIIAQEDDLVAWAASSKDSWNTCLGMLQDDIRRLNHVLINALALEEEAFKPAIEFAFSENAFQRYVMPRIIRATKPKRVMIPWIVEQSRVWGGSKVAKAYKDDLSFTARFLYDHVWLPYYETNIASAMKRLGNNKNNMADSDLDESWFGCAVM</sequence>
<dbReference type="KEGG" id="blac:94345911"/>
<evidence type="ECO:0000313" key="2">
    <source>
        <dbReference type="Proteomes" id="UP000294530"/>
    </source>
</evidence>
<dbReference type="Proteomes" id="UP000294530">
    <property type="component" value="Unassembled WGS sequence"/>
</dbReference>